<dbReference type="GeneID" id="68108261"/>
<dbReference type="InterPro" id="IPR029058">
    <property type="entry name" value="AB_hydrolase_fold"/>
</dbReference>
<dbReference type="AlphaFoldDB" id="A0A6A5C205"/>
<dbReference type="GO" id="GO:0006508">
    <property type="term" value="P:proteolysis"/>
    <property type="evidence" value="ECO:0007669"/>
    <property type="project" value="UniProtKB-KW"/>
</dbReference>
<feature type="chain" id="PRO_5025706048" description="Carboxypeptidase" evidence="7">
    <location>
        <begin position="33"/>
        <end position="473"/>
    </location>
</feature>
<dbReference type="PRINTS" id="PR00724">
    <property type="entry name" value="CRBOXYPTASEC"/>
</dbReference>
<dbReference type="EMBL" id="VFQX01000022">
    <property type="protein sequence ID" value="KAF0979890.1"/>
    <property type="molecule type" value="Genomic_DNA"/>
</dbReference>
<dbReference type="Proteomes" id="UP000444721">
    <property type="component" value="Unassembled WGS sequence"/>
</dbReference>
<keyword evidence="5 7" id="KW-0378">Hydrolase</keyword>
<dbReference type="PROSITE" id="PS00131">
    <property type="entry name" value="CARBOXYPEPT_SER_SER"/>
    <property type="match status" value="1"/>
</dbReference>
<dbReference type="EC" id="3.4.16.-" evidence="7"/>
<dbReference type="InterPro" id="IPR018202">
    <property type="entry name" value="Ser_caboxypep_ser_AS"/>
</dbReference>
<evidence type="ECO:0000256" key="3">
    <source>
        <dbReference type="ARBA" id="ARBA00022670"/>
    </source>
</evidence>
<evidence type="ECO:0000256" key="7">
    <source>
        <dbReference type="RuleBase" id="RU361156"/>
    </source>
</evidence>
<comment type="caution">
    <text evidence="8">The sequence shown here is derived from an EMBL/GenBank/DDBJ whole genome shotgun (WGS) entry which is preliminary data.</text>
</comment>
<accession>A0A6A5C205</accession>
<evidence type="ECO:0000256" key="5">
    <source>
        <dbReference type="ARBA" id="ARBA00022801"/>
    </source>
</evidence>
<dbReference type="InterPro" id="IPR001563">
    <property type="entry name" value="Peptidase_S10"/>
</dbReference>
<keyword evidence="2 7" id="KW-0121">Carboxypeptidase</keyword>
<keyword evidence="3 7" id="KW-0645">Protease</keyword>
<comment type="similarity">
    <text evidence="1 7">Belongs to the peptidase S10 family.</text>
</comment>
<dbReference type="PANTHER" id="PTHR11802">
    <property type="entry name" value="SERINE PROTEASE FAMILY S10 SERINE CARBOXYPEPTIDASE"/>
    <property type="match status" value="1"/>
</dbReference>
<keyword evidence="4 7" id="KW-0732">Signal</keyword>
<evidence type="ECO:0000256" key="2">
    <source>
        <dbReference type="ARBA" id="ARBA00022645"/>
    </source>
</evidence>
<evidence type="ECO:0000256" key="1">
    <source>
        <dbReference type="ARBA" id="ARBA00009431"/>
    </source>
</evidence>
<organism evidence="8 9">
    <name type="scientific">Naegleria fowleri</name>
    <name type="common">Brain eating amoeba</name>
    <dbReference type="NCBI Taxonomy" id="5763"/>
    <lineage>
        <taxon>Eukaryota</taxon>
        <taxon>Discoba</taxon>
        <taxon>Heterolobosea</taxon>
        <taxon>Tetramitia</taxon>
        <taxon>Eutetramitia</taxon>
        <taxon>Vahlkampfiidae</taxon>
        <taxon>Naegleria</taxon>
    </lineage>
</organism>
<protein>
    <recommendedName>
        <fullName evidence="7">Carboxypeptidase</fullName>
        <ecNumber evidence="7">3.4.16.-</ecNumber>
    </recommendedName>
</protein>
<dbReference type="RefSeq" id="XP_044564603.1">
    <property type="nucleotide sequence ID" value="XM_044700727.1"/>
</dbReference>
<evidence type="ECO:0000256" key="4">
    <source>
        <dbReference type="ARBA" id="ARBA00022729"/>
    </source>
</evidence>
<dbReference type="OMA" id="WYYNYLQ"/>
<evidence type="ECO:0000313" key="8">
    <source>
        <dbReference type="EMBL" id="KAF0979890.1"/>
    </source>
</evidence>
<keyword evidence="9" id="KW-1185">Reference proteome</keyword>
<dbReference type="Gene3D" id="3.40.50.1820">
    <property type="entry name" value="alpha/beta hydrolase"/>
    <property type="match status" value="1"/>
</dbReference>
<dbReference type="VEuPathDB" id="AmoebaDB:NfTy_049730"/>
<gene>
    <name evidence="8" type="ORF">FDP41_001043</name>
</gene>
<dbReference type="OrthoDB" id="443318at2759"/>
<evidence type="ECO:0000256" key="6">
    <source>
        <dbReference type="ARBA" id="ARBA00023180"/>
    </source>
</evidence>
<dbReference type="SUPFAM" id="SSF53474">
    <property type="entry name" value="alpha/beta-Hydrolases"/>
    <property type="match status" value="1"/>
</dbReference>
<dbReference type="Pfam" id="PF00450">
    <property type="entry name" value="Peptidase_S10"/>
    <property type="match status" value="1"/>
</dbReference>
<feature type="signal peptide" evidence="7">
    <location>
        <begin position="1"/>
        <end position="32"/>
    </location>
</feature>
<keyword evidence="6" id="KW-0325">Glycoprotein</keyword>
<sequence>MASPLGITITRGMMVLMLMMMMILLSASSLLAKSLSREQIKRSVFMKGRSLNDEEGYLKRMAEHPIYSKQPVSIEGKGPVMSMDQNPFAHSGFFTVNKTVGGQMYYVFFEAQDGNPNAPIILWLQGGPGCSSATGMLIELGPYRINKKTLELYPNPNTWNKHYHLLFVDNPLGAGFSHMQNPQGYIHNEEQMANELYSLLTQFFEMYKQYQPNPFYVFGESYAGKYVPSISYKIANEGFKINLRGFGIGDGLTHSLVQMTNYDQYAYSLGLIDSKQQLEIQKLQDNVKSLILQERWFEATHAWDSIMSALNNFTGGINVYDVREYGDYDFNYFLAFLNLPSTKTLMHTVGIQYNDCDAQAYSALYADMSKSVKYKVESLLNRGVRGILYNGQVDLIINMVQTKWIEEMNWKFSSEFYNAARKPWTLNQKIVGYVKQYQNLYKVAVNMAGHLSPMDQPEALYDMVTRFIENKPF</sequence>
<dbReference type="GO" id="GO:0004185">
    <property type="term" value="F:serine-type carboxypeptidase activity"/>
    <property type="evidence" value="ECO:0007669"/>
    <property type="project" value="UniProtKB-UniRule"/>
</dbReference>
<dbReference type="VEuPathDB" id="AmoebaDB:FDP41_001043"/>
<proteinExistence type="inferred from homology"/>
<name>A0A6A5C205_NAEFO</name>
<evidence type="ECO:0000313" key="9">
    <source>
        <dbReference type="Proteomes" id="UP000444721"/>
    </source>
</evidence>
<dbReference type="VEuPathDB" id="AmoebaDB:NF0013220"/>
<reference evidence="8 9" key="1">
    <citation type="journal article" date="2019" name="Sci. Rep.">
        <title>Nanopore sequencing improves the draft genome of the human pathogenic amoeba Naegleria fowleri.</title>
        <authorList>
            <person name="Liechti N."/>
            <person name="Schurch N."/>
            <person name="Bruggmann R."/>
            <person name="Wittwer M."/>
        </authorList>
    </citation>
    <scope>NUCLEOTIDE SEQUENCE [LARGE SCALE GENOMIC DNA]</scope>
    <source>
        <strain evidence="8 9">ATCC 30894</strain>
    </source>
</reference>
<dbReference type="PANTHER" id="PTHR11802:SF472">
    <property type="entry name" value="SERINE CARBOXYPEPTIDASE CPVL-RELATED"/>
    <property type="match status" value="1"/>
</dbReference>